<dbReference type="InterPro" id="IPR014962">
    <property type="entry name" value="YolD"/>
</dbReference>
<gene>
    <name evidence="1" type="ORF">NCTC4822_01748</name>
</gene>
<keyword evidence="2" id="KW-1185">Reference proteome</keyword>
<dbReference type="AlphaFoldDB" id="A0A380BSQ6"/>
<organism evidence="1 2">
    <name type="scientific">Sporosarcina pasteurii</name>
    <name type="common">Bacillus pasteurii</name>
    <dbReference type="NCBI Taxonomy" id="1474"/>
    <lineage>
        <taxon>Bacteria</taxon>
        <taxon>Bacillati</taxon>
        <taxon>Bacillota</taxon>
        <taxon>Bacilli</taxon>
        <taxon>Bacillales</taxon>
        <taxon>Caryophanaceae</taxon>
        <taxon>Sporosarcina</taxon>
    </lineage>
</organism>
<evidence type="ECO:0000313" key="2">
    <source>
        <dbReference type="Proteomes" id="UP000254519"/>
    </source>
</evidence>
<sequence length="111" mass="13104">MDKIRDRGTKKWTAMMLPEHVELLRGWLAEDHYVERPAYEEWELELLQDEIQLAEASKSIVHIQTWKEGVVTSYQGKIIELNIESRQIILQDPFSIERLKVDDIIKVQSIT</sequence>
<dbReference type="PANTHER" id="PTHR40051:SF1">
    <property type="entry name" value="YOLD-LIKE FAMILY PROTEIN"/>
    <property type="match status" value="1"/>
</dbReference>
<dbReference type="EMBL" id="UGYZ01000002">
    <property type="protein sequence ID" value="SUJ06518.1"/>
    <property type="molecule type" value="Genomic_DNA"/>
</dbReference>
<protein>
    <submittedName>
        <fullName evidence="1">YolD-like protein</fullName>
    </submittedName>
</protein>
<dbReference type="Proteomes" id="UP000254519">
    <property type="component" value="Unassembled WGS sequence"/>
</dbReference>
<name>A0A380BSQ6_SPOPA</name>
<dbReference type="OrthoDB" id="1644322at2"/>
<evidence type="ECO:0000313" key="1">
    <source>
        <dbReference type="EMBL" id="SUJ06518.1"/>
    </source>
</evidence>
<accession>A0A380BSQ6</accession>
<dbReference type="RefSeq" id="WP_115361377.1">
    <property type="nucleotide sequence ID" value="NZ_CP038012.1"/>
</dbReference>
<dbReference type="PANTHER" id="PTHR40051">
    <property type="entry name" value="IG HYPOTHETICAL 15966"/>
    <property type="match status" value="1"/>
</dbReference>
<dbReference type="Pfam" id="PF08863">
    <property type="entry name" value="YolD"/>
    <property type="match status" value="1"/>
</dbReference>
<reference evidence="1 2" key="1">
    <citation type="submission" date="2018-06" db="EMBL/GenBank/DDBJ databases">
        <authorList>
            <consortium name="Pathogen Informatics"/>
            <person name="Doyle S."/>
        </authorList>
    </citation>
    <scope>NUCLEOTIDE SEQUENCE [LARGE SCALE GENOMIC DNA]</scope>
    <source>
        <strain evidence="2">ATCC 11859 / DSM 33 / NCIB 8841 / NCTC 4822</strain>
    </source>
</reference>
<proteinExistence type="predicted"/>